<dbReference type="AlphaFoldDB" id="A0A5C3PQW0"/>
<keyword evidence="1" id="KW-0175">Coiled coil</keyword>
<evidence type="ECO:0000256" key="1">
    <source>
        <dbReference type="SAM" id="Coils"/>
    </source>
</evidence>
<sequence length="156" mass="16573">MLVLQSFRVPSSASVHRSAQYFILSPMVRKQNQQQAVIYRCPTHPQVTSSNPNTKCYICVAEYKAATEAAKRAEAARRAAEAQRALALAAQQAAAAARTLAARQAVAAAKQAAAAQQAQQAAYHQVAAANKQINAAWQARGVAAVARKHAAHGKKS</sequence>
<proteinExistence type="predicted"/>
<dbReference type="Proteomes" id="UP000308197">
    <property type="component" value="Unassembled WGS sequence"/>
</dbReference>
<reference evidence="2 3" key="1">
    <citation type="journal article" date="2019" name="Nat. Ecol. Evol.">
        <title>Megaphylogeny resolves global patterns of mushroom evolution.</title>
        <authorList>
            <person name="Varga T."/>
            <person name="Krizsan K."/>
            <person name="Foldi C."/>
            <person name="Dima B."/>
            <person name="Sanchez-Garcia M."/>
            <person name="Sanchez-Ramirez S."/>
            <person name="Szollosi G.J."/>
            <person name="Szarkandi J.G."/>
            <person name="Papp V."/>
            <person name="Albert L."/>
            <person name="Andreopoulos W."/>
            <person name="Angelini C."/>
            <person name="Antonin V."/>
            <person name="Barry K.W."/>
            <person name="Bougher N.L."/>
            <person name="Buchanan P."/>
            <person name="Buyck B."/>
            <person name="Bense V."/>
            <person name="Catcheside P."/>
            <person name="Chovatia M."/>
            <person name="Cooper J."/>
            <person name="Damon W."/>
            <person name="Desjardin D."/>
            <person name="Finy P."/>
            <person name="Geml J."/>
            <person name="Haridas S."/>
            <person name="Hughes K."/>
            <person name="Justo A."/>
            <person name="Karasinski D."/>
            <person name="Kautmanova I."/>
            <person name="Kiss B."/>
            <person name="Kocsube S."/>
            <person name="Kotiranta H."/>
            <person name="LaButti K.M."/>
            <person name="Lechner B.E."/>
            <person name="Liimatainen K."/>
            <person name="Lipzen A."/>
            <person name="Lukacs Z."/>
            <person name="Mihaltcheva S."/>
            <person name="Morgado L.N."/>
            <person name="Niskanen T."/>
            <person name="Noordeloos M.E."/>
            <person name="Ohm R.A."/>
            <person name="Ortiz-Santana B."/>
            <person name="Ovrebo C."/>
            <person name="Racz N."/>
            <person name="Riley R."/>
            <person name="Savchenko A."/>
            <person name="Shiryaev A."/>
            <person name="Soop K."/>
            <person name="Spirin V."/>
            <person name="Szebenyi C."/>
            <person name="Tomsovsky M."/>
            <person name="Tulloss R.E."/>
            <person name="Uehling J."/>
            <person name="Grigoriev I.V."/>
            <person name="Vagvolgyi C."/>
            <person name="Papp T."/>
            <person name="Martin F.M."/>
            <person name="Miettinen O."/>
            <person name="Hibbett D.S."/>
            <person name="Nagy L.G."/>
        </authorList>
    </citation>
    <scope>NUCLEOTIDE SEQUENCE [LARGE SCALE GENOMIC DNA]</scope>
    <source>
        <strain evidence="2 3">HHB13444</strain>
    </source>
</reference>
<accession>A0A5C3PQW0</accession>
<evidence type="ECO:0000313" key="2">
    <source>
        <dbReference type="EMBL" id="TFK91547.1"/>
    </source>
</evidence>
<dbReference type="EMBL" id="ML211018">
    <property type="protein sequence ID" value="TFK91547.1"/>
    <property type="molecule type" value="Genomic_DNA"/>
</dbReference>
<protein>
    <submittedName>
        <fullName evidence="2">Uncharacterized protein</fullName>
    </submittedName>
</protein>
<dbReference type="InParanoid" id="A0A5C3PQW0"/>
<evidence type="ECO:0000313" key="3">
    <source>
        <dbReference type="Proteomes" id="UP000308197"/>
    </source>
</evidence>
<feature type="coiled-coil region" evidence="1">
    <location>
        <begin position="63"/>
        <end position="92"/>
    </location>
</feature>
<organism evidence="2 3">
    <name type="scientific">Polyporus arcularius HHB13444</name>
    <dbReference type="NCBI Taxonomy" id="1314778"/>
    <lineage>
        <taxon>Eukaryota</taxon>
        <taxon>Fungi</taxon>
        <taxon>Dikarya</taxon>
        <taxon>Basidiomycota</taxon>
        <taxon>Agaricomycotina</taxon>
        <taxon>Agaricomycetes</taxon>
        <taxon>Polyporales</taxon>
        <taxon>Polyporaceae</taxon>
        <taxon>Polyporus</taxon>
    </lineage>
</organism>
<keyword evidence="3" id="KW-1185">Reference proteome</keyword>
<name>A0A5C3PQW0_9APHY</name>
<gene>
    <name evidence="2" type="ORF">K466DRAFT_660000</name>
</gene>